<keyword evidence="2" id="KW-1185">Reference proteome</keyword>
<reference evidence="1" key="1">
    <citation type="submission" date="2021-08" db="EMBL/GenBank/DDBJ databases">
        <title>The first chromosome-level gecko genome reveals the dynamic sex chromosomes of Neotropical dwarf geckos (Sphaerodactylidae: Sphaerodactylus).</title>
        <authorList>
            <person name="Pinto B.J."/>
            <person name="Keating S.E."/>
            <person name="Gamble T."/>
        </authorList>
    </citation>
    <scope>NUCLEOTIDE SEQUENCE</scope>
    <source>
        <strain evidence="1">TG3544</strain>
    </source>
</reference>
<protein>
    <submittedName>
        <fullName evidence="1">Uncharacterized protein</fullName>
    </submittedName>
</protein>
<sequence>MPSGAAAVGLFLSLTLAVTKGTRFEGHSLGPPCRPSHVCTLAFVSDNPVFLRCPHGSLRVFITWQYFDPAQSDEQPATFLHSRSTFGPVVSQAHLRRLQSKSRLLNSNLYNPSPSVQDSGVYTCRTGDATLAYYQVDFQDANSIHVSHASLGEATLANTTVNVTNELQAKLFTSWSPWQPCDRCGRPGERKRVGFCYAQVISWKEHRVEQLLPCGVAQRKHPTLPKRGPELRVEACQVPCNESHLLAKEEPGTVPLFVYTIYHPSFQDTTYLRCPTSSIYSPVYWEEGSTALTRLQLLQQNRSSHNLDEATGGGILRLSFQNRSQRVFYQCYVNGHLVGKFLITAPSRVGEPTYTYSIVEALVVGMSMFLVFLMFLSIIQSCRKKPGTTMV</sequence>
<name>A0ACB8FRH3_9SAUR</name>
<dbReference type="EMBL" id="CM037619">
    <property type="protein sequence ID" value="KAH8008173.1"/>
    <property type="molecule type" value="Genomic_DNA"/>
</dbReference>
<accession>A0ACB8FRH3</accession>
<comment type="caution">
    <text evidence="1">The sequence shown here is derived from an EMBL/GenBank/DDBJ whole genome shotgun (WGS) entry which is preliminary data.</text>
</comment>
<evidence type="ECO:0000313" key="2">
    <source>
        <dbReference type="Proteomes" id="UP000827872"/>
    </source>
</evidence>
<evidence type="ECO:0000313" key="1">
    <source>
        <dbReference type="EMBL" id="KAH8008173.1"/>
    </source>
</evidence>
<organism evidence="1 2">
    <name type="scientific">Sphaerodactylus townsendi</name>
    <dbReference type="NCBI Taxonomy" id="933632"/>
    <lineage>
        <taxon>Eukaryota</taxon>
        <taxon>Metazoa</taxon>
        <taxon>Chordata</taxon>
        <taxon>Craniata</taxon>
        <taxon>Vertebrata</taxon>
        <taxon>Euteleostomi</taxon>
        <taxon>Lepidosauria</taxon>
        <taxon>Squamata</taxon>
        <taxon>Bifurcata</taxon>
        <taxon>Gekkota</taxon>
        <taxon>Sphaerodactylidae</taxon>
        <taxon>Sphaerodactylus</taxon>
    </lineage>
</organism>
<gene>
    <name evidence="1" type="ORF">K3G42_028175</name>
</gene>
<dbReference type="Proteomes" id="UP000827872">
    <property type="component" value="Linkage Group LG06"/>
</dbReference>
<proteinExistence type="predicted"/>